<gene>
    <name evidence="6" type="primary">LOC100370732</name>
</gene>
<dbReference type="PANTHER" id="PTHR22999">
    <property type="entry name" value="PX SERINE/THREONINE KINASE PXK"/>
    <property type="match status" value="1"/>
</dbReference>
<dbReference type="PROSITE" id="PS50011">
    <property type="entry name" value="PROTEIN_KINASE_DOM"/>
    <property type="match status" value="1"/>
</dbReference>
<dbReference type="RefSeq" id="XP_006822730.1">
    <property type="nucleotide sequence ID" value="XM_006822667.1"/>
</dbReference>
<feature type="domain" description="Protein kinase" evidence="3">
    <location>
        <begin position="149"/>
        <end position="415"/>
    </location>
</feature>
<organism evidence="5 6">
    <name type="scientific">Saccoglossus kowalevskii</name>
    <name type="common">Acorn worm</name>
    <dbReference type="NCBI Taxonomy" id="10224"/>
    <lineage>
        <taxon>Eukaryota</taxon>
        <taxon>Metazoa</taxon>
        <taxon>Hemichordata</taxon>
        <taxon>Enteropneusta</taxon>
        <taxon>Harrimaniidae</taxon>
        <taxon>Saccoglossus</taxon>
    </lineage>
</organism>
<dbReference type="SMART" id="SM00312">
    <property type="entry name" value="PX"/>
    <property type="match status" value="1"/>
</dbReference>
<feature type="domain" description="PX" evidence="4">
    <location>
        <begin position="14"/>
        <end position="126"/>
    </location>
</feature>
<dbReference type="InterPro" id="IPR036871">
    <property type="entry name" value="PX_dom_sf"/>
</dbReference>
<proteinExistence type="predicted"/>
<dbReference type="PROSITE" id="PS50195">
    <property type="entry name" value="PX"/>
    <property type="match status" value="1"/>
</dbReference>
<sequence length="415" mass="47790">MALFEKKKSTKLMLDDTVPLTAVIEAAQNVETHIDYVIRVQRGPVPENCWQIHRRYSDFVTLHDNLKQSGIMLPLPPKKVFGNMEREFVAERQKALQQYLNILLSYQILSNSLHVKQFLDINNYPNNFQEIALQHVSMFFRSEPYWEVVEPLKEVGWRIRKHYFLIKPKEQPKVRQVLAWSDLGPDKHLSDKDIQSIFKLLPTLQHPFIYPVTFATASDSGALSIRSFHATGTLRDFLCKAKPKYNYLKKYGKPKSYTEFNLMNIKTYGRQILEALKFLHSKGIPYGHLHASNIMLEGNTCRLLDIENSFIGLPSYYRSYIVQFRKINTTESVDAYCFGHLIYEMVFGESLNAPTKDDFPSHLPPPIKALLECLLTTESCKTGLPTIDDLLSDPLFSDIPVGNSEFKPQLKIPAS</sequence>
<dbReference type="PANTHER" id="PTHR22999:SF40">
    <property type="entry name" value="PX DOMAIN-CONTAINING PROTEIN KINASE-LIKE PROTEIN"/>
    <property type="match status" value="1"/>
</dbReference>
<evidence type="ECO:0000259" key="3">
    <source>
        <dbReference type="PROSITE" id="PS50011"/>
    </source>
</evidence>
<dbReference type="InterPro" id="IPR000719">
    <property type="entry name" value="Prot_kinase_dom"/>
</dbReference>
<name>A0ABM0MRT9_SACKO</name>
<dbReference type="SUPFAM" id="SSF64268">
    <property type="entry name" value="PX domain"/>
    <property type="match status" value="1"/>
</dbReference>
<evidence type="ECO:0000313" key="5">
    <source>
        <dbReference type="Proteomes" id="UP000694865"/>
    </source>
</evidence>
<evidence type="ECO:0000256" key="1">
    <source>
        <dbReference type="ARBA" id="ARBA00004496"/>
    </source>
</evidence>
<dbReference type="Pfam" id="PF00787">
    <property type="entry name" value="PX"/>
    <property type="match status" value="1"/>
</dbReference>
<dbReference type="SUPFAM" id="SSF56112">
    <property type="entry name" value="Protein kinase-like (PK-like)"/>
    <property type="match status" value="1"/>
</dbReference>
<keyword evidence="5" id="KW-1185">Reference proteome</keyword>
<comment type="subcellular location">
    <subcellularLocation>
        <location evidence="1">Cytoplasm</location>
    </subcellularLocation>
</comment>
<dbReference type="GeneID" id="100370732"/>
<dbReference type="Gene3D" id="1.10.510.10">
    <property type="entry name" value="Transferase(Phosphotransferase) domain 1"/>
    <property type="match status" value="1"/>
</dbReference>
<dbReference type="Proteomes" id="UP000694865">
    <property type="component" value="Unplaced"/>
</dbReference>
<dbReference type="InterPro" id="IPR051837">
    <property type="entry name" value="SortingNexin/PXDomain-PKLike"/>
</dbReference>
<dbReference type="InterPro" id="IPR001683">
    <property type="entry name" value="PX_dom"/>
</dbReference>
<evidence type="ECO:0000256" key="2">
    <source>
        <dbReference type="ARBA" id="ARBA00022490"/>
    </source>
</evidence>
<dbReference type="InterPro" id="IPR011009">
    <property type="entry name" value="Kinase-like_dom_sf"/>
</dbReference>
<evidence type="ECO:0000259" key="4">
    <source>
        <dbReference type="PROSITE" id="PS50195"/>
    </source>
</evidence>
<reference evidence="6" key="1">
    <citation type="submission" date="2025-08" db="UniProtKB">
        <authorList>
            <consortium name="RefSeq"/>
        </authorList>
    </citation>
    <scope>IDENTIFICATION</scope>
    <source>
        <tissue evidence="6">Testes</tissue>
    </source>
</reference>
<evidence type="ECO:0000313" key="6">
    <source>
        <dbReference type="RefSeq" id="XP_006822730.1"/>
    </source>
</evidence>
<accession>A0ABM0MRT9</accession>
<dbReference type="Gene3D" id="3.30.1520.10">
    <property type="entry name" value="Phox-like domain"/>
    <property type="match status" value="1"/>
</dbReference>
<keyword evidence="2" id="KW-0963">Cytoplasm</keyword>
<dbReference type="SMART" id="SM00220">
    <property type="entry name" value="S_TKc"/>
    <property type="match status" value="1"/>
</dbReference>
<protein>
    <submittedName>
        <fullName evidence="6">PX domain-containing protein kinase-like protein-like</fullName>
    </submittedName>
</protein>